<dbReference type="AlphaFoldDB" id="X1R848"/>
<name>X1R848_9ZZZZ</name>
<accession>X1R848</accession>
<evidence type="ECO:0000313" key="1">
    <source>
        <dbReference type="EMBL" id="GAI59325.1"/>
    </source>
</evidence>
<protein>
    <recommendedName>
        <fullName evidence="2">Prevent-host-death protein</fullName>
    </recommendedName>
</protein>
<comment type="caution">
    <text evidence="1">The sequence shown here is derived from an EMBL/GenBank/DDBJ whole genome shotgun (WGS) entry which is preliminary data.</text>
</comment>
<organism evidence="1">
    <name type="scientific">marine sediment metagenome</name>
    <dbReference type="NCBI Taxonomy" id="412755"/>
    <lineage>
        <taxon>unclassified sequences</taxon>
        <taxon>metagenomes</taxon>
        <taxon>ecological metagenomes</taxon>
    </lineage>
</organism>
<sequence length="77" mass="8821">QLKVDKDIIITSNGKPIAILYPVEQDNLESSLITLRRARALLAMEDIQKEAVNKGLDKTTEEEIEKEIKAMRLERSR</sequence>
<proteinExistence type="predicted"/>
<reference evidence="1" key="1">
    <citation type="journal article" date="2014" name="Front. Microbiol.">
        <title>High frequency of phylogenetically diverse reductive dehalogenase-homologous genes in deep subseafloor sedimentary metagenomes.</title>
        <authorList>
            <person name="Kawai M."/>
            <person name="Futagami T."/>
            <person name="Toyoda A."/>
            <person name="Takaki Y."/>
            <person name="Nishi S."/>
            <person name="Hori S."/>
            <person name="Arai W."/>
            <person name="Tsubouchi T."/>
            <person name="Morono Y."/>
            <person name="Uchiyama I."/>
            <person name="Ito T."/>
            <person name="Fujiyama A."/>
            <person name="Inagaki F."/>
            <person name="Takami H."/>
        </authorList>
    </citation>
    <scope>NUCLEOTIDE SEQUENCE</scope>
    <source>
        <strain evidence="1">Expedition CK06-06</strain>
    </source>
</reference>
<evidence type="ECO:0008006" key="2">
    <source>
        <dbReference type="Google" id="ProtNLM"/>
    </source>
</evidence>
<feature type="non-terminal residue" evidence="1">
    <location>
        <position position="1"/>
    </location>
</feature>
<gene>
    <name evidence="1" type="ORF">S12H4_04417</name>
</gene>
<dbReference type="EMBL" id="BARW01001357">
    <property type="protein sequence ID" value="GAI59325.1"/>
    <property type="molecule type" value="Genomic_DNA"/>
</dbReference>